<keyword evidence="3" id="KW-1185">Reference proteome</keyword>
<feature type="transmembrane region" description="Helical" evidence="1">
    <location>
        <begin position="94"/>
        <end position="119"/>
    </location>
</feature>
<evidence type="ECO:0000313" key="2">
    <source>
        <dbReference type="EMBL" id="PIO38948.1"/>
    </source>
</evidence>
<keyword evidence="1" id="KW-1133">Transmembrane helix</keyword>
<protein>
    <submittedName>
        <fullName evidence="2">Uncharacterized protein</fullName>
    </submittedName>
</protein>
<sequence length="132" mass="15625">MLNLRNASFFTFLPYRDYVPSSVFAKTLKPMSLRIFSKKQYFSLPNPNLTPPNVNQRKKRDVLFFVSQQKRNFNLACSKKTKLQKKSILTEHFFSSWFICCLELCFSIFVSFVIFAFFWGAGKSNWFLFPKT</sequence>
<accession>A0A2G9SFM8</accession>
<name>A0A2G9SFM8_AQUCT</name>
<dbReference type="Proteomes" id="UP000228934">
    <property type="component" value="Unassembled WGS sequence"/>
</dbReference>
<dbReference type="EMBL" id="KV924062">
    <property type="protein sequence ID" value="PIO38948.1"/>
    <property type="molecule type" value="Genomic_DNA"/>
</dbReference>
<evidence type="ECO:0000256" key="1">
    <source>
        <dbReference type="SAM" id="Phobius"/>
    </source>
</evidence>
<proteinExistence type="predicted"/>
<organism evidence="2 3">
    <name type="scientific">Aquarana catesbeiana</name>
    <name type="common">American bullfrog</name>
    <name type="synonym">Rana catesbeiana</name>
    <dbReference type="NCBI Taxonomy" id="8400"/>
    <lineage>
        <taxon>Eukaryota</taxon>
        <taxon>Metazoa</taxon>
        <taxon>Chordata</taxon>
        <taxon>Craniata</taxon>
        <taxon>Vertebrata</taxon>
        <taxon>Euteleostomi</taxon>
        <taxon>Amphibia</taxon>
        <taxon>Batrachia</taxon>
        <taxon>Anura</taxon>
        <taxon>Neobatrachia</taxon>
        <taxon>Ranoidea</taxon>
        <taxon>Ranidae</taxon>
        <taxon>Aquarana</taxon>
    </lineage>
</organism>
<evidence type="ECO:0000313" key="3">
    <source>
        <dbReference type="Proteomes" id="UP000228934"/>
    </source>
</evidence>
<keyword evidence="1" id="KW-0472">Membrane</keyword>
<keyword evidence="1" id="KW-0812">Transmembrane</keyword>
<reference evidence="3" key="1">
    <citation type="journal article" date="2017" name="Nat. Commun.">
        <title>The North American bullfrog draft genome provides insight into hormonal regulation of long noncoding RNA.</title>
        <authorList>
            <person name="Hammond S.A."/>
            <person name="Warren R.L."/>
            <person name="Vandervalk B.P."/>
            <person name="Kucuk E."/>
            <person name="Khan H."/>
            <person name="Gibb E.A."/>
            <person name="Pandoh P."/>
            <person name="Kirk H."/>
            <person name="Zhao Y."/>
            <person name="Jones M."/>
            <person name="Mungall A.J."/>
            <person name="Coope R."/>
            <person name="Pleasance S."/>
            <person name="Moore R.A."/>
            <person name="Holt R.A."/>
            <person name="Round J.M."/>
            <person name="Ohora S."/>
            <person name="Walle B.V."/>
            <person name="Veldhoen N."/>
            <person name="Helbing C.C."/>
            <person name="Birol I."/>
        </authorList>
    </citation>
    <scope>NUCLEOTIDE SEQUENCE [LARGE SCALE GENOMIC DNA]</scope>
</reference>
<gene>
    <name evidence="2" type="ORF">AB205_0212060</name>
</gene>
<dbReference type="AlphaFoldDB" id="A0A2G9SFM8"/>